<dbReference type="PANTHER" id="PTHR12763:SF28">
    <property type="entry name" value="GEO10507P1-RELATED"/>
    <property type="match status" value="1"/>
</dbReference>
<accession>A0A061J9P1</accession>
<dbReference type="GO" id="GO:0001671">
    <property type="term" value="F:ATPase activator activity"/>
    <property type="evidence" value="ECO:0007669"/>
    <property type="project" value="TreeGrafter"/>
</dbReference>
<dbReference type="SUPFAM" id="SSF46565">
    <property type="entry name" value="Chaperone J-domain"/>
    <property type="match status" value="1"/>
</dbReference>
<dbReference type="CDD" id="cd06257">
    <property type="entry name" value="DnaJ"/>
    <property type="match status" value="1"/>
</dbReference>
<feature type="transmembrane region" description="Helical" evidence="8">
    <location>
        <begin position="51"/>
        <end position="69"/>
    </location>
</feature>
<dbReference type="InterPro" id="IPR001623">
    <property type="entry name" value="DnaJ_domain"/>
</dbReference>
<evidence type="ECO:0000256" key="4">
    <source>
        <dbReference type="ARBA" id="ARBA00022989"/>
    </source>
</evidence>
<keyword evidence="2 8" id="KW-0812">Transmembrane</keyword>
<dbReference type="InterPro" id="IPR036869">
    <property type="entry name" value="J_dom_sf"/>
</dbReference>
<dbReference type="AlphaFoldDB" id="A0A061J9P1"/>
<keyword evidence="4 8" id="KW-1133">Transmembrane helix</keyword>
<dbReference type="Gene3D" id="1.10.287.110">
    <property type="entry name" value="DnaJ domain"/>
    <property type="match status" value="1"/>
</dbReference>
<dbReference type="GO" id="GO:0030150">
    <property type="term" value="P:protein import into mitochondrial matrix"/>
    <property type="evidence" value="ECO:0007669"/>
    <property type="project" value="TreeGrafter"/>
</dbReference>
<evidence type="ECO:0000313" key="10">
    <source>
        <dbReference type="Proteomes" id="UP000031737"/>
    </source>
</evidence>
<name>A0A061J9P1_TRYRA</name>
<dbReference type="GO" id="GO:0001405">
    <property type="term" value="C:PAM complex, Tim23 associated import motor"/>
    <property type="evidence" value="ECO:0007669"/>
    <property type="project" value="TreeGrafter"/>
</dbReference>
<comment type="subcellular location">
    <subcellularLocation>
        <location evidence="1">Mitochondrion inner membrane</location>
        <topology evidence="1">Single-pass membrane protein</topology>
    </subcellularLocation>
</comment>
<reference evidence="9 10" key="1">
    <citation type="submission" date="2013-07" db="EMBL/GenBank/DDBJ databases">
        <authorList>
            <person name="Stoco P.H."/>
            <person name="Wagner G."/>
            <person name="Gerber A."/>
            <person name="Zaha A."/>
            <person name="Thompson C."/>
            <person name="Bartholomeu D.C."/>
            <person name="Luckemeyer D.D."/>
            <person name="Bahia D."/>
            <person name="Loreto E."/>
            <person name="Prestes E.B."/>
            <person name="Lima F.M."/>
            <person name="Rodrigues-Luiz G."/>
            <person name="Vallejo G.A."/>
            <person name="Filho J.F."/>
            <person name="Monteiro K.M."/>
            <person name="Tyler K.M."/>
            <person name="de Almeida L.G."/>
            <person name="Ortiz M.F."/>
            <person name="Siervo M.A."/>
            <person name="de Moraes M.H."/>
            <person name="Cunha O.L."/>
            <person name="Mendonca-Neto R."/>
            <person name="Silva R."/>
            <person name="Teixeira S.M."/>
            <person name="Murta S.M."/>
            <person name="Sincero T.C."/>
            <person name="Mendes T.A."/>
            <person name="Urmenyi T.P."/>
            <person name="Silva V.G."/>
            <person name="da Rocha W.D."/>
            <person name="Andersson B."/>
            <person name="Romanha A.J."/>
            <person name="Steindel M."/>
            <person name="de Vasconcelos A.T."/>
            <person name="Grisard E.C."/>
        </authorList>
    </citation>
    <scope>NUCLEOTIDE SEQUENCE [LARGE SCALE GENOMIC DNA]</scope>
    <source>
        <strain evidence="9 10">SC58</strain>
    </source>
</reference>
<evidence type="ECO:0000256" key="3">
    <source>
        <dbReference type="ARBA" id="ARBA00022792"/>
    </source>
</evidence>
<evidence type="ECO:0000256" key="5">
    <source>
        <dbReference type="ARBA" id="ARBA00023128"/>
    </source>
</evidence>
<dbReference type="VEuPathDB" id="TriTrypDB:TRSC58_01419"/>
<sequence>MPHVVERWRRKVSLLQRNVPPFFLCYILFIINYYLLIAGSGRLRRIAAERSFMAAPLTAMLLLAGAYYVTRLAPRVTQRVAMAQGGMGATQAFHAHQSYRRHESGFAATMSEREALLLLGFPEDVADGTCVRPSDKQVKERYYTLMKQLHSDVSGSPYIATKLNEARDVLSGR</sequence>
<keyword evidence="6 8" id="KW-0472">Membrane</keyword>
<comment type="caution">
    <text evidence="9">The sequence shown here is derived from an EMBL/GenBank/DDBJ whole genome shotgun (WGS) entry which is preliminary data.</text>
</comment>
<comment type="similarity">
    <text evidence="7">Belongs to the TIM14 family.</text>
</comment>
<proteinExistence type="inferred from homology"/>
<evidence type="ECO:0008006" key="11">
    <source>
        <dbReference type="Google" id="ProtNLM"/>
    </source>
</evidence>
<keyword evidence="10" id="KW-1185">Reference proteome</keyword>
<dbReference type="Proteomes" id="UP000031737">
    <property type="component" value="Unassembled WGS sequence"/>
</dbReference>
<evidence type="ECO:0000256" key="6">
    <source>
        <dbReference type="ARBA" id="ARBA00023136"/>
    </source>
</evidence>
<evidence type="ECO:0000313" key="9">
    <source>
        <dbReference type="EMBL" id="ESL10841.1"/>
    </source>
</evidence>
<evidence type="ECO:0000256" key="8">
    <source>
        <dbReference type="SAM" id="Phobius"/>
    </source>
</evidence>
<protein>
    <recommendedName>
        <fullName evidence="11">J domain-containing protein</fullName>
    </recommendedName>
</protein>
<organism evidence="9 10">
    <name type="scientific">Trypanosoma rangeli SC58</name>
    <dbReference type="NCBI Taxonomy" id="429131"/>
    <lineage>
        <taxon>Eukaryota</taxon>
        <taxon>Discoba</taxon>
        <taxon>Euglenozoa</taxon>
        <taxon>Kinetoplastea</taxon>
        <taxon>Metakinetoplastina</taxon>
        <taxon>Trypanosomatida</taxon>
        <taxon>Trypanosomatidae</taxon>
        <taxon>Trypanosoma</taxon>
        <taxon>Herpetosoma</taxon>
    </lineage>
</organism>
<dbReference type="EMBL" id="AUPL01001419">
    <property type="protein sequence ID" value="ESL10841.1"/>
    <property type="molecule type" value="Genomic_DNA"/>
</dbReference>
<dbReference type="PANTHER" id="PTHR12763">
    <property type="match status" value="1"/>
</dbReference>
<gene>
    <name evidence="9" type="ORF">TRSC58_01419</name>
</gene>
<keyword evidence="3" id="KW-0999">Mitochondrion inner membrane</keyword>
<evidence type="ECO:0000256" key="1">
    <source>
        <dbReference type="ARBA" id="ARBA00004434"/>
    </source>
</evidence>
<keyword evidence="5" id="KW-0496">Mitochondrion</keyword>
<evidence type="ECO:0000256" key="2">
    <source>
        <dbReference type="ARBA" id="ARBA00022692"/>
    </source>
</evidence>
<evidence type="ECO:0000256" key="7">
    <source>
        <dbReference type="ARBA" id="ARBA00038105"/>
    </source>
</evidence>
<dbReference type="OrthoDB" id="240298at2759"/>
<feature type="transmembrane region" description="Helical" evidence="8">
    <location>
        <begin position="20"/>
        <end position="39"/>
    </location>
</feature>